<dbReference type="EMBL" id="RQYF01000002">
    <property type="protein sequence ID" value="RRD93228.1"/>
    <property type="molecule type" value="Genomic_DNA"/>
</dbReference>
<dbReference type="Proteomes" id="UP000279562">
    <property type="component" value="Unassembled WGS sequence"/>
</dbReference>
<dbReference type="Pfam" id="PF16130">
    <property type="entry name" value="DUF4842"/>
    <property type="match status" value="1"/>
</dbReference>
<evidence type="ECO:0000313" key="3">
    <source>
        <dbReference type="EMBL" id="RRD93228.1"/>
    </source>
</evidence>
<sequence>MKKMKFGLIVLIGTMMVAACSTDNDVYNPKADAQKKNPLKLTTTDDFTWENLQKVGITVKVADQYSATYTYGVEVFDKNPITAKDATLLAQGTATGKKDFFVSLEIGKGTSTLFVRQTSPTGVKLVKSAVVESTTAIVDFNEKYTASATKVTRAKSDWTLPATPADSNFPTSAPADAQTPSGSTISAAGNYILTSSVRSVSGSNVNLYVNGNVTLSFGNDANSFITGSNVNIYILPGAKLTVDARYRWILEAEKTTIYVGEGGQLVKTGEFSEIGLKKNSAIYNRGKVELRLIEASDNAILYNLATGELKCTRNNYGKLTFFGNSFFVNDGTTTTDEFNEVREDRAGNVYNFGTMNVTGMTHISATYPVWVNEGKWTTENFDYAEKAQPVHVINKCYLTVKNKMQVYALFTVDAHGSVVTKDLLMTKGGVDLRSGALFRVDGTAEYKYDNGVFTGVGSEKALLIMNCATVQGAATVSSGQHAHYKGNLVVACDNYVGTMNVTTAGGALLTSDVNNTGVNIPVTECNPGHVETPPAPTPVDYQYAVSFSGIYAIEDEWPDFGDYDMNDVVVKLVLTASGNGAAASEAEAKNIPLTKIDVTATFMAVGAERDLGAYVQLDNVASSAATLTGANGIGLEGGQSKVVLKLNENIAQLLGGKYVNVTGERSTTRYKTVTGTLSIPAGIHAADISFDKVNFFITVGDAGTGKRKEVHLKNFVMTDKGASSGDSFADKYQTADNFVWGVCVPGESYHWPDERVSIKDVNTDFVNWVTSGGTAGLQWYKANVNENVTVP</sequence>
<keyword evidence="4" id="KW-1185">Reference proteome</keyword>
<feature type="chain" id="PRO_5018143293" evidence="1">
    <location>
        <begin position="20"/>
        <end position="791"/>
    </location>
</feature>
<protein>
    <submittedName>
        <fullName evidence="3">LruC domain-containing protein</fullName>
    </submittedName>
</protein>
<organism evidence="3 4">
    <name type="scientific">Prevotella heparinolytica</name>
    <dbReference type="NCBI Taxonomy" id="28113"/>
    <lineage>
        <taxon>Bacteria</taxon>
        <taxon>Pseudomonadati</taxon>
        <taxon>Bacteroidota</taxon>
        <taxon>Bacteroidia</taxon>
        <taxon>Bacteroidales</taxon>
        <taxon>Bacteroidaceae</taxon>
        <taxon>Bacteroides</taxon>
    </lineage>
</organism>
<gene>
    <name evidence="3" type="ORF">EII33_01110</name>
</gene>
<dbReference type="InterPro" id="IPR031025">
    <property type="entry name" value="LruC_dom"/>
</dbReference>
<evidence type="ECO:0000256" key="1">
    <source>
        <dbReference type="SAM" id="SignalP"/>
    </source>
</evidence>
<dbReference type="AlphaFoldDB" id="A0A3P2ADS2"/>
<accession>A0A3P2ADS2</accession>
<evidence type="ECO:0000313" key="4">
    <source>
        <dbReference type="Proteomes" id="UP000279562"/>
    </source>
</evidence>
<feature type="signal peptide" evidence="1">
    <location>
        <begin position="1"/>
        <end position="19"/>
    </location>
</feature>
<evidence type="ECO:0000259" key="2">
    <source>
        <dbReference type="Pfam" id="PF16130"/>
    </source>
</evidence>
<reference evidence="3 4" key="1">
    <citation type="submission" date="2018-11" db="EMBL/GenBank/DDBJ databases">
        <title>Genomes From Bacteria Associated with the Canine Oral Cavity: a Test Case for Automated Genome-Based Taxonomic Assignment.</title>
        <authorList>
            <person name="Coil D.A."/>
            <person name="Jospin G."/>
            <person name="Darling A.E."/>
            <person name="Wallis C."/>
            <person name="Davis I.J."/>
            <person name="Harris S."/>
            <person name="Eisen J.A."/>
            <person name="Holcombe L.J."/>
            <person name="O'Flynn C."/>
        </authorList>
    </citation>
    <scope>NUCLEOTIDE SEQUENCE [LARGE SCALE GENOMIC DNA]</scope>
    <source>
        <strain evidence="3 4">OH1047_COT-310</strain>
    </source>
</reference>
<dbReference type="NCBIfam" id="TIGR04456">
    <property type="entry name" value="LruC_dom"/>
    <property type="match status" value="1"/>
</dbReference>
<keyword evidence="1" id="KW-0732">Signal</keyword>
<dbReference type="RefSeq" id="WP_125238148.1">
    <property type="nucleotide sequence ID" value="NZ_RQYF01000002.1"/>
</dbReference>
<dbReference type="InterPro" id="IPR032295">
    <property type="entry name" value="DUF4842"/>
</dbReference>
<name>A0A3P2ADS2_9BACE</name>
<feature type="domain" description="DUF4842" evidence="2">
    <location>
        <begin position="594"/>
        <end position="780"/>
    </location>
</feature>
<proteinExistence type="predicted"/>
<comment type="caution">
    <text evidence="3">The sequence shown here is derived from an EMBL/GenBank/DDBJ whole genome shotgun (WGS) entry which is preliminary data.</text>
</comment>
<dbReference type="PROSITE" id="PS51257">
    <property type="entry name" value="PROKAR_LIPOPROTEIN"/>
    <property type="match status" value="1"/>
</dbReference>